<accession>X1F5M4</accession>
<dbReference type="SUPFAM" id="SSF50249">
    <property type="entry name" value="Nucleic acid-binding proteins"/>
    <property type="match status" value="1"/>
</dbReference>
<reference evidence="3" key="1">
    <citation type="journal article" date="2014" name="Front. Microbiol.">
        <title>High frequency of phylogenetically diverse reductive dehalogenase-homologous genes in deep subseafloor sedimentary metagenomes.</title>
        <authorList>
            <person name="Kawai M."/>
            <person name="Futagami T."/>
            <person name="Toyoda A."/>
            <person name="Takaki Y."/>
            <person name="Nishi S."/>
            <person name="Hori S."/>
            <person name="Arai W."/>
            <person name="Tsubouchi T."/>
            <person name="Morono Y."/>
            <person name="Uchiyama I."/>
            <person name="Ito T."/>
            <person name="Fujiyama A."/>
            <person name="Inagaki F."/>
            <person name="Takami H."/>
        </authorList>
    </citation>
    <scope>NUCLEOTIDE SEQUENCE</scope>
    <source>
        <strain evidence="3">Expedition CK06-06</strain>
    </source>
</reference>
<dbReference type="EMBL" id="BARU01000146">
    <property type="protein sequence ID" value="GAH27875.1"/>
    <property type="molecule type" value="Genomic_DNA"/>
</dbReference>
<comment type="caution">
    <text evidence="3">The sequence shown here is derived from an EMBL/GenBank/DDBJ whole genome shotgun (WGS) entry which is preliminary data.</text>
</comment>
<keyword evidence="1" id="KW-0238">DNA-binding</keyword>
<dbReference type="PANTHER" id="PTHR13989">
    <property type="entry name" value="REPLICATION PROTEIN A-RELATED"/>
    <property type="match status" value="1"/>
</dbReference>
<organism evidence="3">
    <name type="scientific">marine sediment metagenome</name>
    <dbReference type="NCBI Taxonomy" id="412755"/>
    <lineage>
        <taxon>unclassified sequences</taxon>
        <taxon>metagenomes</taxon>
        <taxon>ecological metagenomes</taxon>
    </lineage>
</organism>
<name>X1F5M4_9ZZZZ</name>
<evidence type="ECO:0000313" key="3">
    <source>
        <dbReference type="EMBL" id="GAH27875.1"/>
    </source>
</evidence>
<dbReference type="Pfam" id="PF01336">
    <property type="entry name" value="tRNA_anti-codon"/>
    <property type="match status" value="1"/>
</dbReference>
<protein>
    <recommendedName>
        <fullName evidence="2">OB domain-containing protein</fullName>
    </recommendedName>
</protein>
<dbReference type="InterPro" id="IPR036388">
    <property type="entry name" value="WH-like_DNA-bd_sf"/>
</dbReference>
<dbReference type="AlphaFoldDB" id="X1F5M4"/>
<feature type="domain" description="OB" evidence="2">
    <location>
        <begin position="7"/>
        <end position="60"/>
    </location>
</feature>
<dbReference type="InterPro" id="IPR012340">
    <property type="entry name" value="NA-bd_OB-fold"/>
</dbReference>
<dbReference type="Gene3D" id="1.10.10.10">
    <property type="entry name" value="Winged helix-like DNA-binding domain superfamily/Winged helix DNA-binding domain"/>
    <property type="match status" value="1"/>
</dbReference>
<dbReference type="GO" id="GO:0003677">
    <property type="term" value="F:DNA binding"/>
    <property type="evidence" value="ECO:0007669"/>
    <property type="project" value="UniProtKB-KW"/>
</dbReference>
<feature type="non-terminal residue" evidence="3">
    <location>
        <position position="1"/>
    </location>
</feature>
<dbReference type="InterPro" id="IPR040260">
    <property type="entry name" value="RFA2-like"/>
</dbReference>
<dbReference type="PANTHER" id="PTHR13989:SF16">
    <property type="entry name" value="REPLICATION PROTEIN A2"/>
    <property type="match status" value="1"/>
</dbReference>
<evidence type="ECO:0000256" key="1">
    <source>
        <dbReference type="ARBA" id="ARBA00023125"/>
    </source>
</evidence>
<proteinExistence type="predicted"/>
<dbReference type="InterPro" id="IPR004365">
    <property type="entry name" value="NA-bd_OB_tRNA"/>
</dbReference>
<dbReference type="Gene3D" id="2.40.50.140">
    <property type="entry name" value="Nucleic acid-binding proteins"/>
    <property type="match status" value="1"/>
</dbReference>
<sequence>VSNTTTGELSTNLRFELDDGTGLISAVKWDVDLDKYNDLNRGDLVDILGRVGFYGDTVQIRYITFIKKVKDPNYILLRDAEIIKKIKSGDIHEIPIDSETDEEFSFDNTSDEIRIDKIFGEDQPSEVDKLKEKIFSIIYEYSQDGNGISLKELQFKLQIPENKLRTYINDLVMESRIYPTEENIYQSY</sequence>
<evidence type="ECO:0000259" key="2">
    <source>
        <dbReference type="Pfam" id="PF01336"/>
    </source>
</evidence>
<gene>
    <name evidence="3" type="ORF">S03H2_00648</name>
</gene>